<evidence type="ECO:0000313" key="3">
    <source>
        <dbReference type="Proteomes" id="UP000317043"/>
    </source>
</evidence>
<reference evidence="2 3" key="1">
    <citation type="submission" date="2019-06" db="EMBL/GenBank/DDBJ databases">
        <title>Sequencing the genomes of 1000 actinobacteria strains.</title>
        <authorList>
            <person name="Klenk H.-P."/>
        </authorList>
    </citation>
    <scope>NUCLEOTIDE SEQUENCE [LARGE SCALE GENOMIC DNA]</scope>
    <source>
        <strain evidence="2 3">DSM 45928</strain>
    </source>
</reference>
<evidence type="ECO:0000256" key="1">
    <source>
        <dbReference type="SAM" id="MobiDB-lite"/>
    </source>
</evidence>
<evidence type="ECO:0000313" key="2">
    <source>
        <dbReference type="EMBL" id="TQL77100.1"/>
    </source>
</evidence>
<sequence length="122" mass="13177">MIASVALTTACGGDAEPTSESSSDPAESAVEPTEESLRTFADAYVETLNDKDQQAADEMTCDGTSVIYTTYTTTDTKWEVTDVLFGVEHSSVVFNYRDLPTSEDFSAGFTAVFVDGEWCAEQ</sequence>
<dbReference type="AlphaFoldDB" id="A0A543AX25"/>
<gene>
    <name evidence="2" type="ORF">FB566_2649</name>
</gene>
<dbReference type="OrthoDB" id="9935626at2"/>
<dbReference type="EMBL" id="VFOW01000001">
    <property type="protein sequence ID" value="TQL77100.1"/>
    <property type="molecule type" value="Genomic_DNA"/>
</dbReference>
<comment type="caution">
    <text evidence="2">The sequence shown here is derived from an EMBL/GenBank/DDBJ whole genome shotgun (WGS) entry which is preliminary data.</text>
</comment>
<keyword evidence="3" id="KW-1185">Reference proteome</keyword>
<feature type="region of interest" description="Disordered" evidence="1">
    <location>
        <begin position="1"/>
        <end position="35"/>
    </location>
</feature>
<organism evidence="2 3">
    <name type="scientific">Stackebrandtia endophytica</name>
    <dbReference type="NCBI Taxonomy" id="1496996"/>
    <lineage>
        <taxon>Bacteria</taxon>
        <taxon>Bacillati</taxon>
        <taxon>Actinomycetota</taxon>
        <taxon>Actinomycetes</taxon>
        <taxon>Glycomycetales</taxon>
        <taxon>Glycomycetaceae</taxon>
        <taxon>Stackebrandtia</taxon>
    </lineage>
</organism>
<dbReference type="Proteomes" id="UP000317043">
    <property type="component" value="Unassembled WGS sequence"/>
</dbReference>
<protein>
    <submittedName>
        <fullName evidence="2">Uncharacterized protein</fullName>
    </submittedName>
</protein>
<accession>A0A543AX25</accession>
<dbReference type="InParanoid" id="A0A543AX25"/>
<proteinExistence type="predicted"/>
<name>A0A543AX25_9ACTN</name>
<dbReference type="RefSeq" id="WP_142039481.1">
    <property type="nucleotide sequence ID" value="NZ_JBHTGS010000001.1"/>
</dbReference>